<gene>
    <name evidence="2" type="ORF">GCM10023195_68080</name>
</gene>
<evidence type="ECO:0000313" key="2">
    <source>
        <dbReference type="EMBL" id="GAA4615446.1"/>
    </source>
</evidence>
<dbReference type="InterPro" id="IPR037152">
    <property type="entry name" value="L-asparaginase_N_sf"/>
</dbReference>
<dbReference type="Gene3D" id="3.40.50.1170">
    <property type="entry name" value="L-asparaginase, N-terminal domain"/>
    <property type="match status" value="1"/>
</dbReference>
<dbReference type="SMART" id="SM00870">
    <property type="entry name" value="Asparaginase"/>
    <property type="match status" value="1"/>
</dbReference>
<feature type="domain" description="L-asparaginase N-terminal" evidence="1">
    <location>
        <begin position="41"/>
        <end position="161"/>
    </location>
</feature>
<dbReference type="EMBL" id="BAABHJ010000028">
    <property type="protein sequence ID" value="GAA4615446.1"/>
    <property type="molecule type" value="Genomic_DNA"/>
</dbReference>
<comment type="caution">
    <text evidence="2">The sequence shown here is derived from an EMBL/GenBank/DDBJ whole genome shotgun (WGS) entry which is preliminary data.</text>
</comment>
<evidence type="ECO:0000313" key="3">
    <source>
        <dbReference type="Proteomes" id="UP001500212"/>
    </source>
</evidence>
<evidence type="ECO:0000259" key="1">
    <source>
        <dbReference type="Pfam" id="PF00710"/>
    </source>
</evidence>
<sequence>MPRLVVVFLPEGSGAMVDAMPSLPNGVRVERRPAAGPVSTFAGVGELARAVGEAVAGGASGVVVVHPAETLAETAWALELLHEGSAPIALVAASGGPSELADAIAVAAAGPRWLGCAVVAHGDIHAARHVRATGIAAPAFASPGAGPLGQVIGGIPRLLWRPPERFTVRGPFAGRPPRVGLHVVALGDDGALLRALAGHCDGLIVAARAGQAALAALVPVLAETAARIPVVLHSPTATPGGMAVTGLEPLKARVLMHLLLDAGHDRAAVLNAFAALEGNAAAPSAPSPVASAF</sequence>
<dbReference type="PROSITE" id="PS51732">
    <property type="entry name" value="ASN_GLN_ASE_3"/>
    <property type="match status" value="1"/>
</dbReference>
<organism evidence="2 3">
    <name type="scientific">Actinoallomurus liliacearum</name>
    <dbReference type="NCBI Taxonomy" id="1080073"/>
    <lineage>
        <taxon>Bacteria</taxon>
        <taxon>Bacillati</taxon>
        <taxon>Actinomycetota</taxon>
        <taxon>Actinomycetes</taxon>
        <taxon>Streptosporangiales</taxon>
        <taxon>Thermomonosporaceae</taxon>
        <taxon>Actinoallomurus</taxon>
    </lineage>
</organism>
<dbReference type="InterPro" id="IPR036152">
    <property type="entry name" value="Asp/glu_Ase-like_sf"/>
</dbReference>
<dbReference type="InterPro" id="IPR027474">
    <property type="entry name" value="L-asparaginase_N"/>
</dbReference>
<dbReference type="SUPFAM" id="SSF53774">
    <property type="entry name" value="Glutaminase/Asparaginase"/>
    <property type="match status" value="1"/>
</dbReference>
<keyword evidence="3" id="KW-1185">Reference proteome</keyword>
<protein>
    <recommendedName>
        <fullName evidence="1">L-asparaginase N-terminal domain-containing protein</fullName>
    </recommendedName>
</protein>
<proteinExistence type="predicted"/>
<reference evidence="3" key="1">
    <citation type="journal article" date="2019" name="Int. J. Syst. Evol. Microbiol.">
        <title>The Global Catalogue of Microorganisms (GCM) 10K type strain sequencing project: providing services to taxonomists for standard genome sequencing and annotation.</title>
        <authorList>
            <consortium name="The Broad Institute Genomics Platform"/>
            <consortium name="The Broad Institute Genome Sequencing Center for Infectious Disease"/>
            <person name="Wu L."/>
            <person name="Ma J."/>
        </authorList>
    </citation>
    <scope>NUCLEOTIDE SEQUENCE [LARGE SCALE GENOMIC DNA]</scope>
    <source>
        <strain evidence="3">JCM 17938</strain>
    </source>
</reference>
<dbReference type="Pfam" id="PF00710">
    <property type="entry name" value="Asparaginase"/>
    <property type="match status" value="1"/>
</dbReference>
<accession>A0ABP8TV54</accession>
<dbReference type="Proteomes" id="UP001500212">
    <property type="component" value="Unassembled WGS sequence"/>
</dbReference>
<dbReference type="PIRSF" id="PIRSF001220">
    <property type="entry name" value="L-ASNase_gatD"/>
    <property type="match status" value="1"/>
</dbReference>
<name>A0ABP8TV54_9ACTN</name>
<dbReference type="InterPro" id="IPR006034">
    <property type="entry name" value="Asparaginase/glutaminase-like"/>
</dbReference>
<dbReference type="PIRSF" id="PIRSF500176">
    <property type="entry name" value="L_ASNase"/>
    <property type="match status" value="1"/>
</dbReference>